<dbReference type="EMBL" id="PJMY01000002">
    <property type="protein sequence ID" value="PKV99561.1"/>
    <property type="molecule type" value="Genomic_DNA"/>
</dbReference>
<accession>A0A2N3X0C2</accession>
<evidence type="ECO:0000313" key="3">
    <source>
        <dbReference type="EMBL" id="PKV99561.1"/>
    </source>
</evidence>
<evidence type="ECO:0000259" key="1">
    <source>
        <dbReference type="Pfam" id="PF01370"/>
    </source>
</evidence>
<organism evidence="3 4">
    <name type="scientific">Amycolatopsis echigonensis</name>
    <dbReference type="NCBI Taxonomy" id="2576905"/>
    <lineage>
        <taxon>Bacteria</taxon>
        <taxon>Bacillati</taxon>
        <taxon>Actinomycetota</taxon>
        <taxon>Actinomycetes</taxon>
        <taxon>Pseudonocardiales</taxon>
        <taxon>Pseudonocardiaceae</taxon>
        <taxon>Amycolatopsis</taxon>
    </lineage>
</organism>
<evidence type="ECO:0000313" key="5">
    <source>
        <dbReference type="Proteomes" id="UP000550260"/>
    </source>
</evidence>
<feature type="domain" description="NAD-dependent epimerase/dehydratase" evidence="1">
    <location>
        <begin position="3"/>
        <end position="73"/>
    </location>
</feature>
<gene>
    <name evidence="3" type="ORF">ATK30_0539</name>
    <name evidence="2" type="ORF">H5411_19045</name>
</gene>
<dbReference type="PANTHER" id="PTHR48079:SF6">
    <property type="entry name" value="NAD(P)-BINDING DOMAIN-CONTAINING PROTEIN-RELATED"/>
    <property type="match status" value="1"/>
</dbReference>
<dbReference type="GO" id="GO:0004029">
    <property type="term" value="F:aldehyde dehydrogenase (NAD+) activity"/>
    <property type="evidence" value="ECO:0007669"/>
    <property type="project" value="TreeGrafter"/>
</dbReference>
<dbReference type="InterPro" id="IPR036291">
    <property type="entry name" value="NAD(P)-bd_dom_sf"/>
</dbReference>
<dbReference type="OrthoDB" id="9787292at2"/>
<evidence type="ECO:0000313" key="4">
    <source>
        <dbReference type="Proteomes" id="UP000233750"/>
    </source>
</evidence>
<dbReference type="Proteomes" id="UP000233750">
    <property type="component" value="Unassembled WGS sequence"/>
</dbReference>
<dbReference type="EMBL" id="JACJHR010000025">
    <property type="protein sequence ID" value="MBB2501219.1"/>
    <property type="molecule type" value="Genomic_DNA"/>
</dbReference>
<evidence type="ECO:0000313" key="2">
    <source>
        <dbReference type="EMBL" id="MBB2501219.1"/>
    </source>
</evidence>
<protein>
    <submittedName>
        <fullName evidence="3">Nucleoside-diphosphate-sugar epimerase</fullName>
    </submittedName>
    <submittedName>
        <fullName evidence="2">SDR family oxidoreductase</fullName>
    </submittedName>
</protein>
<dbReference type="PANTHER" id="PTHR48079">
    <property type="entry name" value="PROTEIN YEEZ"/>
    <property type="match status" value="1"/>
</dbReference>
<dbReference type="GO" id="GO:0005737">
    <property type="term" value="C:cytoplasm"/>
    <property type="evidence" value="ECO:0007669"/>
    <property type="project" value="TreeGrafter"/>
</dbReference>
<dbReference type="Proteomes" id="UP000550260">
    <property type="component" value="Unassembled WGS sequence"/>
</dbReference>
<comment type="caution">
    <text evidence="3">The sequence shown here is derived from an EMBL/GenBank/DDBJ whole genome shotgun (WGS) entry which is preliminary data.</text>
</comment>
<dbReference type="Gene3D" id="3.40.50.720">
    <property type="entry name" value="NAD(P)-binding Rossmann-like Domain"/>
    <property type="match status" value="1"/>
</dbReference>
<proteinExistence type="predicted"/>
<dbReference type="RefSeq" id="WP_101434129.1">
    <property type="nucleotide sequence ID" value="NZ_JACJHR010000025.1"/>
</dbReference>
<dbReference type="CDD" id="cd05262">
    <property type="entry name" value="SDR_a7"/>
    <property type="match status" value="1"/>
</dbReference>
<sequence>MRVLVTGASGWVGSAVVPELLAAGHQVTGLARSDASAAAVEAAGATSVRGSVEDLDAVREAAARVDAVIHLAFPVDRSLSGGMAEAVASDVTTIRTLGEGLGSGAPIAVASGTAGLARHGVPATEHDRPSPDALLAARQPSDDAELALADRGLRPTVVRLAPTNHGKGDNGFVPHLIATARRTGFSGYPGDGSGRWPAVHVRDTARLFRLAIEVAPAGYLHAVAEEGIALRDIASAIGRHLGLPVRSVPMDQVDEHFGFLGMFLKPDSPVSSARTREITGWAPAEVGLLEDLDLGHYFEPGRATG</sequence>
<name>A0A2N3X0C2_9PSEU</name>
<reference evidence="3 4" key="1">
    <citation type="submission" date="2017-12" db="EMBL/GenBank/DDBJ databases">
        <title>Sequencing the genomes of 1000 Actinobacteria strains.</title>
        <authorList>
            <person name="Klenk H.-P."/>
        </authorList>
    </citation>
    <scope>NUCLEOTIDE SEQUENCE [LARGE SCALE GENOMIC DNA]</scope>
    <source>
        <strain evidence="3 4">DSM 45165</strain>
    </source>
</reference>
<accession>A0A8E1VZD4</accession>
<keyword evidence="4" id="KW-1185">Reference proteome</keyword>
<dbReference type="Pfam" id="PF01370">
    <property type="entry name" value="Epimerase"/>
    <property type="match status" value="1"/>
</dbReference>
<reference evidence="2 5" key="2">
    <citation type="submission" date="2020-08" db="EMBL/GenBank/DDBJ databases">
        <title>Amycolatopsis echigonensis JCM 21831.</title>
        <authorList>
            <person name="Tedsree N."/>
            <person name="Kuncharoen N."/>
            <person name="Likhitwitayawuid K."/>
            <person name="Tanasupawat S."/>
        </authorList>
    </citation>
    <scope>NUCLEOTIDE SEQUENCE [LARGE SCALE GENOMIC DNA]</scope>
    <source>
        <strain evidence="2 5">JCM 21831</strain>
    </source>
</reference>
<dbReference type="AlphaFoldDB" id="A0A2N3X0C2"/>
<dbReference type="InterPro" id="IPR001509">
    <property type="entry name" value="Epimerase_deHydtase"/>
</dbReference>
<dbReference type="InterPro" id="IPR051783">
    <property type="entry name" value="NAD(P)-dependent_oxidoreduct"/>
</dbReference>
<dbReference type="SUPFAM" id="SSF51735">
    <property type="entry name" value="NAD(P)-binding Rossmann-fold domains"/>
    <property type="match status" value="1"/>
</dbReference>